<dbReference type="CDD" id="cd06170">
    <property type="entry name" value="LuxR_C_like"/>
    <property type="match status" value="1"/>
</dbReference>
<name>A0A4R9LV70_9LEPT</name>
<dbReference type="SMART" id="SM00421">
    <property type="entry name" value="HTH_LUXR"/>
    <property type="match status" value="1"/>
</dbReference>
<dbReference type="InterPro" id="IPR011006">
    <property type="entry name" value="CheY-like_superfamily"/>
</dbReference>
<dbReference type="InterPro" id="IPR001789">
    <property type="entry name" value="Sig_transdc_resp-reg_receiver"/>
</dbReference>
<dbReference type="AlphaFoldDB" id="A0A4R9LV70"/>
<dbReference type="PROSITE" id="PS50110">
    <property type="entry name" value="RESPONSE_REGULATORY"/>
    <property type="match status" value="1"/>
</dbReference>
<evidence type="ECO:0000313" key="7">
    <source>
        <dbReference type="Proteomes" id="UP000298058"/>
    </source>
</evidence>
<dbReference type="GO" id="GO:0003677">
    <property type="term" value="F:DNA binding"/>
    <property type="evidence" value="ECO:0007669"/>
    <property type="project" value="UniProtKB-KW"/>
</dbReference>
<sequence length="219" mass="24910">MKKIDNNLQAFIMIRFYLIDDHPAIRKGMQSMIQTIPEFRFAGEAGSAEEALPHFSSEKIDLLISDMMLPVNNGLFVLSKIKEIQPETKTVFYSMLKDWDIVKQAFLMGANGYLAKTADFDYIRKSLKEITEGKKVFPEEILSILPGEEWDDTASLIQILSKREKEVLQLIAKGKMNREIAEVLEISVRTVESHRSSLLEKLKLENAASLIRVAAKLYG</sequence>
<dbReference type="Pfam" id="PF00196">
    <property type="entry name" value="GerE"/>
    <property type="match status" value="1"/>
</dbReference>
<comment type="caution">
    <text evidence="6">The sequence shown here is derived from an EMBL/GenBank/DDBJ whole genome shotgun (WGS) entry which is preliminary data.</text>
</comment>
<proteinExistence type="predicted"/>
<dbReference type="InterPro" id="IPR058245">
    <property type="entry name" value="NreC/VraR/RcsB-like_REC"/>
</dbReference>
<evidence type="ECO:0000313" key="6">
    <source>
        <dbReference type="EMBL" id="TGN16923.1"/>
    </source>
</evidence>
<dbReference type="SUPFAM" id="SSF52172">
    <property type="entry name" value="CheY-like"/>
    <property type="match status" value="1"/>
</dbReference>
<evidence type="ECO:0000259" key="4">
    <source>
        <dbReference type="PROSITE" id="PS50043"/>
    </source>
</evidence>
<keyword evidence="2 6" id="KW-0238">DNA-binding</keyword>
<dbReference type="CDD" id="cd17535">
    <property type="entry name" value="REC_NarL-like"/>
    <property type="match status" value="1"/>
</dbReference>
<keyword evidence="1 3" id="KW-0597">Phosphoprotein</keyword>
<dbReference type="PROSITE" id="PS00622">
    <property type="entry name" value="HTH_LUXR_1"/>
    <property type="match status" value="1"/>
</dbReference>
<keyword evidence="7" id="KW-1185">Reference proteome</keyword>
<dbReference type="OrthoDB" id="9780153at2"/>
<dbReference type="Gene3D" id="3.40.50.2300">
    <property type="match status" value="1"/>
</dbReference>
<protein>
    <submittedName>
        <fullName evidence="6">DNA-binding response regulator</fullName>
    </submittedName>
</protein>
<accession>A0A4R9LV70</accession>
<dbReference type="Proteomes" id="UP000298058">
    <property type="component" value="Unassembled WGS sequence"/>
</dbReference>
<feature type="domain" description="HTH luxR-type" evidence="4">
    <location>
        <begin position="153"/>
        <end position="218"/>
    </location>
</feature>
<dbReference type="EMBL" id="RQHW01000082">
    <property type="protein sequence ID" value="TGN16923.1"/>
    <property type="molecule type" value="Genomic_DNA"/>
</dbReference>
<evidence type="ECO:0000259" key="5">
    <source>
        <dbReference type="PROSITE" id="PS50110"/>
    </source>
</evidence>
<feature type="domain" description="Response regulatory" evidence="5">
    <location>
        <begin position="15"/>
        <end position="131"/>
    </location>
</feature>
<dbReference type="GO" id="GO:0006355">
    <property type="term" value="P:regulation of DNA-templated transcription"/>
    <property type="evidence" value="ECO:0007669"/>
    <property type="project" value="InterPro"/>
</dbReference>
<dbReference type="InterPro" id="IPR016032">
    <property type="entry name" value="Sig_transdc_resp-reg_C-effctor"/>
</dbReference>
<dbReference type="SMART" id="SM00448">
    <property type="entry name" value="REC"/>
    <property type="match status" value="1"/>
</dbReference>
<reference evidence="6" key="1">
    <citation type="journal article" date="2019" name="PLoS Negl. Trop. Dis.">
        <title>Revisiting the worldwide diversity of Leptospira species in the environment.</title>
        <authorList>
            <person name="Vincent A.T."/>
            <person name="Schiettekatte O."/>
            <person name="Bourhy P."/>
            <person name="Veyrier F.J."/>
            <person name="Picardeau M."/>
        </authorList>
    </citation>
    <scope>NUCLEOTIDE SEQUENCE [LARGE SCALE GENOMIC DNA]</scope>
    <source>
        <strain evidence="6">201300427</strain>
    </source>
</reference>
<dbReference type="PROSITE" id="PS50043">
    <property type="entry name" value="HTH_LUXR_2"/>
    <property type="match status" value="1"/>
</dbReference>
<dbReference type="PANTHER" id="PTHR43214">
    <property type="entry name" value="TWO-COMPONENT RESPONSE REGULATOR"/>
    <property type="match status" value="1"/>
</dbReference>
<dbReference type="InterPro" id="IPR039420">
    <property type="entry name" value="WalR-like"/>
</dbReference>
<dbReference type="InterPro" id="IPR000792">
    <property type="entry name" value="Tscrpt_reg_LuxR_C"/>
</dbReference>
<evidence type="ECO:0000256" key="2">
    <source>
        <dbReference type="ARBA" id="ARBA00023125"/>
    </source>
</evidence>
<evidence type="ECO:0000256" key="3">
    <source>
        <dbReference type="PROSITE-ProRule" id="PRU00169"/>
    </source>
</evidence>
<evidence type="ECO:0000256" key="1">
    <source>
        <dbReference type="ARBA" id="ARBA00022553"/>
    </source>
</evidence>
<dbReference type="SUPFAM" id="SSF46894">
    <property type="entry name" value="C-terminal effector domain of the bipartite response regulators"/>
    <property type="match status" value="1"/>
</dbReference>
<dbReference type="Pfam" id="PF00072">
    <property type="entry name" value="Response_reg"/>
    <property type="match status" value="1"/>
</dbReference>
<dbReference type="GO" id="GO:0000160">
    <property type="term" value="P:phosphorelay signal transduction system"/>
    <property type="evidence" value="ECO:0007669"/>
    <property type="project" value="InterPro"/>
</dbReference>
<gene>
    <name evidence="6" type="ORF">EHS15_18935</name>
</gene>
<feature type="modified residue" description="4-aspartylphosphate" evidence="3">
    <location>
        <position position="66"/>
    </location>
</feature>
<dbReference type="PRINTS" id="PR00038">
    <property type="entry name" value="HTHLUXR"/>
</dbReference>
<organism evidence="6 7">
    <name type="scientific">Leptospira idonii</name>
    <dbReference type="NCBI Taxonomy" id="1193500"/>
    <lineage>
        <taxon>Bacteria</taxon>
        <taxon>Pseudomonadati</taxon>
        <taxon>Spirochaetota</taxon>
        <taxon>Spirochaetia</taxon>
        <taxon>Leptospirales</taxon>
        <taxon>Leptospiraceae</taxon>
        <taxon>Leptospira</taxon>
    </lineage>
</organism>
<dbReference type="PANTHER" id="PTHR43214:SF43">
    <property type="entry name" value="TWO-COMPONENT RESPONSE REGULATOR"/>
    <property type="match status" value="1"/>
</dbReference>